<sequence>MTKNKKKSTSPTTISQMILDAQKSGFAQFRSEEPISLSDPPPHARTSRADDIRSHPLWSQVQSLNDKLRGAFLAHDYEIQKPKIKKDQIYRILLHFDPNTEHRVTHRKDKLINAFETELLPRLGPFIQAPPPQPMETDVDFDPLTATQRALREAIHRRKPALTIPEGVNPHGLRLLYKEYVDNDLVVPAAKEFSTKPRGVTAANIKTKTIEQLRFILQSKNPEVFIHLTPLTRSVCVDIYTRFVLEEEVAPGRLILQADEKVITFELRSQIKSDQINESPFPHLRVRVQNFF</sequence>
<accession>F4SDK9</accession>
<evidence type="ECO:0000313" key="2">
    <source>
        <dbReference type="EMBL" id="EGF97269.1"/>
    </source>
</evidence>
<dbReference type="GeneID" id="18925353"/>
<dbReference type="KEGG" id="mlr:MELLADRAFT_114467"/>
<feature type="region of interest" description="Disordered" evidence="1">
    <location>
        <begin position="29"/>
        <end position="52"/>
    </location>
</feature>
<keyword evidence="3" id="KW-1185">Reference proteome</keyword>
<dbReference type="AlphaFoldDB" id="F4SDK9"/>
<protein>
    <submittedName>
        <fullName evidence="2">Uncharacterized protein</fullName>
    </submittedName>
</protein>
<dbReference type="Proteomes" id="UP000001072">
    <property type="component" value="Unassembled WGS sequence"/>
</dbReference>
<organism evidence="3">
    <name type="scientific">Melampsora larici-populina (strain 98AG31 / pathotype 3-4-7)</name>
    <name type="common">Poplar leaf rust fungus</name>
    <dbReference type="NCBI Taxonomy" id="747676"/>
    <lineage>
        <taxon>Eukaryota</taxon>
        <taxon>Fungi</taxon>
        <taxon>Dikarya</taxon>
        <taxon>Basidiomycota</taxon>
        <taxon>Pucciniomycotina</taxon>
        <taxon>Pucciniomycetes</taxon>
        <taxon>Pucciniales</taxon>
        <taxon>Melampsoraceae</taxon>
        <taxon>Melampsora</taxon>
    </lineage>
</organism>
<evidence type="ECO:0000313" key="3">
    <source>
        <dbReference type="Proteomes" id="UP000001072"/>
    </source>
</evidence>
<proteinExistence type="predicted"/>
<dbReference type="HOGENOM" id="CLU_056407_3_0_1"/>
<dbReference type="RefSeq" id="XP_007419464.1">
    <property type="nucleotide sequence ID" value="XM_007419402.1"/>
</dbReference>
<evidence type="ECO:0000256" key="1">
    <source>
        <dbReference type="SAM" id="MobiDB-lite"/>
    </source>
</evidence>
<dbReference type="EMBL" id="GL883265">
    <property type="protein sequence ID" value="EGF97269.1"/>
    <property type="molecule type" value="Genomic_DNA"/>
</dbReference>
<name>F4SDK9_MELLP</name>
<dbReference type="VEuPathDB" id="FungiDB:MELLADRAFT_114467"/>
<dbReference type="InParanoid" id="F4SDK9"/>
<reference evidence="3" key="1">
    <citation type="journal article" date="2011" name="Proc. Natl. Acad. Sci. U.S.A.">
        <title>Obligate biotrophy features unraveled by the genomic analysis of rust fungi.</title>
        <authorList>
            <person name="Duplessis S."/>
            <person name="Cuomo C.A."/>
            <person name="Lin Y.-C."/>
            <person name="Aerts A."/>
            <person name="Tisserant E."/>
            <person name="Veneault-Fourrey C."/>
            <person name="Joly D.L."/>
            <person name="Hacquard S."/>
            <person name="Amselem J."/>
            <person name="Cantarel B.L."/>
            <person name="Chiu R."/>
            <person name="Coutinho P.M."/>
            <person name="Feau N."/>
            <person name="Field M."/>
            <person name="Frey P."/>
            <person name="Gelhaye E."/>
            <person name="Goldberg J."/>
            <person name="Grabherr M.G."/>
            <person name="Kodira C.D."/>
            <person name="Kohler A."/>
            <person name="Kuees U."/>
            <person name="Lindquist E.A."/>
            <person name="Lucas S.M."/>
            <person name="Mago R."/>
            <person name="Mauceli E."/>
            <person name="Morin E."/>
            <person name="Murat C."/>
            <person name="Pangilinan J.L."/>
            <person name="Park R."/>
            <person name="Pearson M."/>
            <person name="Quesneville H."/>
            <person name="Rouhier N."/>
            <person name="Sakthikumar S."/>
            <person name="Salamov A.A."/>
            <person name="Schmutz J."/>
            <person name="Selles B."/>
            <person name="Shapiro H."/>
            <person name="Tanguay P."/>
            <person name="Tuskan G.A."/>
            <person name="Henrissat B."/>
            <person name="Van de Peer Y."/>
            <person name="Rouze P."/>
            <person name="Ellis J.G."/>
            <person name="Dodds P.N."/>
            <person name="Schein J.E."/>
            <person name="Zhong S."/>
            <person name="Hamelin R.C."/>
            <person name="Grigoriev I.V."/>
            <person name="Szabo L.J."/>
            <person name="Martin F."/>
        </authorList>
    </citation>
    <scope>NUCLEOTIDE SEQUENCE [LARGE SCALE GENOMIC DNA]</scope>
    <source>
        <strain evidence="3">98AG31 / pathotype 3-4-7</strain>
    </source>
</reference>
<gene>
    <name evidence="2" type="ORF">MELLADRAFT_114467</name>
</gene>